<organism evidence="2 3">
    <name type="scientific">Hymenobacter metallicola</name>
    <dbReference type="NCBI Taxonomy" id="2563114"/>
    <lineage>
        <taxon>Bacteria</taxon>
        <taxon>Pseudomonadati</taxon>
        <taxon>Bacteroidota</taxon>
        <taxon>Cytophagia</taxon>
        <taxon>Cytophagales</taxon>
        <taxon>Hymenobacteraceae</taxon>
        <taxon>Hymenobacter</taxon>
    </lineage>
</organism>
<feature type="domain" description="Phosphatidic acid phosphatase type 2/haloperoxidase" evidence="1">
    <location>
        <begin position="129"/>
        <end position="229"/>
    </location>
</feature>
<dbReference type="OrthoDB" id="9773582at2"/>
<dbReference type="Gene3D" id="1.20.144.10">
    <property type="entry name" value="Phosphatidic acid phosphatase type 2/haloperoxidase"/>
    <property type="match status" value="1"/>
</dbReference>
<dbReference type="SMART" id="SM00014">
    <property type="entry name" value="acidPPc"/>
    <property type="match status" value="1"/>
</dbReference>
<dbReference type="RefSeq" id="WP_135398458.1">
    <property type="nucleotide sequence ID" value="NZ_SRMB01000006.1"/>
</dbReference>
<dbReference type="InterPro" id="IPR000326">
    <property type="entry name" value="PAP2/HPO"/>
</dbReference>
<sequence length="266" mass="28522">MRRTIGGLPLFFLLASGHWGLAQVPYRVALTDSVPAASLPQRQVASGKPWYQGRLAQAGMVPAALIGYGISTINGRGLYSSYDAREEIGEHLGGFRTRADDFLQFAPYLELGVAALAGARTRDDRLNTLLLIGKAEAIMLASVYALKYTTNIERPNGAPHAFPSGHTAQAFVAATLVHLELRDQSPWYGVGAYTIATSVAALRMINNKHWQSDVVTGAGIGILSAQLASLSHRYRWGRRPLLGAGTSLSPSFSGGAPGLSFTWRAQ</sequence>
<dbReference type="AlphaFoldDB" id="A0A4Z0Q1K4"/>
<name>A0A4Z0Q1K4_9BACT</name>
<evidence type="ECO:0000313" key="2">
    <source>
        <dbReference type="EMBL" id="TGE22632.1"/>
    </source>
</evidence>
<protein>
    <submittedName>
        <fullName evidence="2">Phosphatase PAP2 family protein</fullName>
    </submittedName>
</protein>
<keyword evidence="3" id="KW-1185">Reference proteome</keyword>
<accession>A0A4Z0Q1K4</accession>
<dbReference type="CDD" id="cd03394">
    <property type="entry name" value="PAP2_like_5"/>
    <property type="match status" value="1"/>
</dbReference>
<proteinExistence type="predicted"/>
<dbReference type="Pfam" id="PF01569">
    <property type="entry name" value="PAP2"/>
    <property type="match status" value="1"/>
</dbReference>
<dbReference type="EMBL" id="SRMB01000006">
    <property type="protein sequence ID" value="TGE22632.1"/>
    <property type="molecule type" value="Genomic_DNA"/>
</dbReference>
<reference evidence="2 3" key="1">
    <citation type="submission" date="2019-04" db="EMBL/GenBank/DDBJ databases">
        <authorList>
            <person name="Feng G."/>
            <person name="Zhang J."/>
            <person name="Zhu H."/>
        </authorList>
    </citation>
    <scope>NUCLEOTIDE SEQUENCE [LARGE SCALE GENOMIC DNA]</scope>
    <source>
        <strain evidence="2 3">9PBR-1</strain>
    </source>
</reference>
<dbReference type="SUPFAM" id="SSF48317">
    <property type="entry name" value="Acid phosphatase/Vanadium-dependent haloperoxidase"/>
    <property type="match status" value="1"/>
</dbReference>
<gene>
    <name evidence="2" type="ORF">E5K02_23145</name>
</gene>
<dbReference type="InterPro" id="IPR036938">
    <property type="entry name" value="PAP2/HPO_sf"/>
</dbReference>
<evidence type="ECO:0000259" key="1">
    <source>
        <dbReference type="SMART" id="SM00014"/>
    </source>
</evidence>
<comment type="caution">
    <text evidence="2">The sequence shown here is derived from an EMBL/GenBank/DDBJ whole genome shotgun (WGS) entry which is preliminary data.</text>
</comment>
<evidence type="ECO:0000313" key="3">
    <source>
        <dbReference type="Proteomes" id="UP000298471"/>
    </source>
</evidence>
<dbReference type="Proteomes" id="UP000298471">
    <property type="component" value="Unassembled WGS sequence"/>
</dbReference>